<dbReference type="Pfam" id="PF01712">
    <property type="entry name" value="dNK"/>
    <property type="match status" value="1"/>
</dbReference>
<dbReference type="GO" id="GO:0019136">
    <property type="term" value="F:deoxynucleoside kinase activity"/>
    <property type="evidence" value="ECO:0007669"/>
    <property type="project" value="InterPro"/>
</dbReference>
<dbReference type="PIRSF" id="PIRSF000705">
    <property type="entry name" value="DNK"/>
    <property type="match status" value="1"/>
</dbReference>
<protein>
    <recommendedName>
        <fullName evidence="1">Deoxynucleoside kinase domain-containing protein</fullName>
    </recommendedName>
</protein>
<dbReference type="PANTHER" id="PTHR10513">
    <property type="entry name" value="DEOXYNUCLEOSIDE KINASE"/>
    <property type="match status" value="1"/>
</dbReference>
<name>A0A6C0BTY2_9ZZZZ</name>
<dbReference type="InterPro" id="IPR002624">
    <property type="entry name" value="DCK/DGK"/>
</dbReference>
<evidence type="ECO:0000259" key="1">
    <source>
        <dbReference type="Pfam" id="PF01712"/>
    </source>
</evidence>
<accession>A0A6C0BTY2</accession>
<sequence length="234" mass="26955">MPYIFSIEGNIGSGKSTLVSNIVKSYSGKRINGRKVICVQEPVSIWNDIKDKSGTTILEKFYADQEKYAFPFQMMAYVSRLAILKETIGANPDAIIISERCTDTDKHVFAQMMFDSGKIEDVNFAIYLKWYDCFLKEVPILGHIYVKTDPTTCDVRIKRRSRAGEDGIPLEYLDKCHDYHENWLISKENKLILDGNHDITSDEYNGFLNQVECYIAETTKTTTHNEQMFQNHFC</sequence>
<dbReference type="CDD" id="cd01673">
    <property type="entry name" value="dNK"/>
    <property type="match status" value="1"/>
</dbReference>
<proteinExistence type="predicted"/>
<reference evidence="2" key="1">
    <citation type="journal article" date="2020" name="Nature">
        <title>Giant virus diversity and host interactions through global metagenomics.</title>
        <authorList>
            <person name="Schulz F."/>
            <person name="Roux S."/>
            <person name="Paez-Espino D."/>
            <person name="Jungbluth S."/>
            <person name="Walsh D.A."/>
            <person name="Denef V.J."/>
            <person name="McMahon K.D."/>
            <person name="Konstantinidis K.T."/>
            <person name="Eloe-Fadrosh E.A."/>
            <person name="Kyrpides N.C."/>
            <person name="Woyke T."/>
        </authorList>
    </citation>
    <scope>NUCLEOTIDE SEQUENCE</scope>
    <source>
        <strain evidence="2">GVMAG-M-3300018868-6</strain>
    </source>
</reference>
<organism evidence="2">
    <name type="scientific">viral metagenome</name>
    <dbReference type="NCBI Taxonomy" id="1070528"/>
    <lineage>
        <taxon>unclassified sequences</taxon>
        <taxon>metagenomes</taxon>
        <taxon>organismal metagenomes</taxon>
    </lineage>
</organism>
<dbReference type="InterPro" id="IPR027417">
    <property type="entry name" value="P-loop_NTPase"/>
</dbReference>
<dbReference type="GO" id="GO:0005524">
    <property type="term" value="F:ATP binding"/>
    <property type="evidence" value="ECO:0007669"/>
    <property type="project" value="InterPro"/>
</dbReference>
<dbReference type="PANTHER" id="PTHR10513:SF35">
    <property type="entry name" value="DEOXYADENOSINE KINASE"/>
    <property type="match status" value="1"/>
</dbReference>
<dbReference type="AlphaFoldDB" id="A0A6C0BTY2"/>
<dbReference type="EMBL" id="MN739253">
    <property type="protein sequence ID" value="QHS95502.1"/>
    <property type="molecule type" value="Genomic_DNA"/>
</dbReference>
<dbReference type="SUPFAM" id="SSF52540">
    <property type="entry name" value="P-loop containing nucleoside triphosphate hydrolases"/>
    <property type="match status" value="1"/>
</dbReference>
<dbReference type="GO" id="GO:0005737">
    <property type="term" value="C:cytoplasm"/>
    <property type="evidence" value="ECO:0007669"/>
    <property type="project" value="TreeGrafter"/>
</dbReference>
<dbReference type="InterPro" id="IPR050566">
    <property type="entry name" value="Deoxyribonucleoside_kinase"/>
</dbReference>
<dbReference type="InterPro" id="IPR031314">
    <property type="entry name" value="DNK_dom"/>
</dbReference>
<dbReference type="Gene3D" id="3.40.50.300">
    <property type="entry name" value="P-loop containing nucleotide triphosphate hydrolases"/>
    <property type="match status" value="1"/>
</dbReference>
<evidence type="ECO:0000313" key="2">
    <source>
        <dbReference type="EMBL" id="QHS95502.1"/>
    </source>
</evidence>
<feature type="domain" description="Deoxynucleoside kinase" evidence="1">
    <location>
        <begin position="5"/>
        <end position="207"/>
    </location>
</feature>